<proteinExistence type="inferred from homology"/>
<keyword evidence="5" id="KW-0676">Redox-active center</keyword>
<evidence type="ECO:0000256" key="5">
    <source>
        <dbReference type="ARBA" id="ARBA00023284"/>
    </source>
</evidence>
<evidence type="ECO:0000256" key="6">
    <source>
        <dbReference type="NCBIfam" id="TIGR01068"/>
    </source>
</evidence>
<evidence type="ECO:0000256" key="1">
    <source>
        <dbReference type="ARBA" id="ARBA00008987"/>
    </source>
</evidence>
<dbReference type="AlphaFoldDB" id="A0A7K0CNL3"/>
<keyword evidence="9" id="KW-1185">Reference proteome</keyword>
<evidence type="ECO:0000313" key="9">
    <source>
        <dbReference type="Proteomes" id="UP000466345"/>
    </source>
</evidence>
<dbReference type="Pfam" id="PF00085">
    <property type="entry name" value="Thioredoxin"/>
    <property type="match status" value="1"/>
</dbReference>
<dbReference type="EMBL" id="WEGJ01000028">
    <property type="protein sequence ID" value="MQY15068.1"/>
    <property type="molecule type" value="Genomic_DNA"/>
</dbReference>
<comment type="caution">
    <text evidence="8">The sequence shown here is derived from an EMBL/GenBank/DDBJ whole genome shotgun (WGS) entry which is preliminary data.</text>
</comment>
<dbReference type="RefSeq" id="WP_153455909.1">
    <property type="nucleotide sequence ID" value="NZ_WEGJ01000028.1"/>
</dbReference>
<dbReference type="GO" id="GO:0005829">
    <property type="term" value="C:cytosol"/>
    <property type="evidence" value="ECO:0007669"/>
    <property type="project" value="TreeGrafter"/>
</dbReference>
<evidence type="ECO:0000256" key="4">
    <source>
        <dbReference type="ARBA" id="ARBA00023157"/>
    </source>
</evidence>
<gene>
    <name evidence="8" type="primary">trxC</name>
    <name evidence="8" type="ORF">SRB5_52460</name>
</gene>
<keyword evidence="3" id="KW-0249">Electron transport</keyword>
<keyword evidence="2" id="KW-0813">Transport</keyword>
<dbReference type="InterPro" id="IPR005746">
    <property type="entry name" value="Thioredoxin"/>
</dbReference>
<dbReference type="PROSITE" id="PS51352">
    <property type="entry name" value="THIOREDOXIN_2"/>
    <property type="match status" value="1"/>
</dbReference>
<dbReference type="PANTHER" id="PTHR45663">
    <property type="entry name" value="GEO12009P1"/>
    <property type="match status" value="1"/>
</dbReference>
<dbReference type="NCBIfam" id="TIGR01068">
    <property type="entry name" value="thioredoxin"/>
    <property type="match status" value="1"/>
</dbReference>
<dbReference type="CDD" id="cd02947">
    <property type="entry name" value="TRX_family"/>
    <property type="match status" value="1"/>
</dbReference>
<evidence type="ECO:0000256" key="2">
    <source>
        <dbReference type="ARBA" id="ARBA00022448"/>
    </source>
</evidence>
<dbReference type="PRINTS" id="PR00421">
    <property type="entry name" value="THIOREDOXIN"/>
</dbReference>
<keyword evidence="4" id="KW-1015">Disulfide bond</keyword>
<dbReference type="InterPro" id="IPR013766">
    <property type="entry name" value="Thioredoxin_domain"/>
</dbReference>
<evidence type="ECO:0000256" key="3">
    <source>
        <dbReference type="ARBA" id="ARBA00022982"/>
    </source>
</evidence>
<name>A0A7K0CNL3_9ACTN</name>
<dbReference type="FunFam" id="3.40.30.10:FF:000155">
    <property type="entry name" value="Thioredoxin"/>
    <property type="match status" value="1"/>
</dbReference>
<evidence type="ECO:0000259" key="7">
    <source>
        <dbReference type="PROSITE" id="PS51352"/>
    </source>
</evidence>
<dbReference type="InterPro" id="IPR017937">
    <property type="entry name" value="Thioredoxin_CS"/>
</dbReference>
<reference evidence="8 9" key="1">
    <citation type="submission" date="2019-10" db="EMBL/GenBank/DDBJ databases">
        <title>Streptomyces smaragdinus sp. nov. and Streptomyces fabii sp. nov., isolated from the gut of fungus growing-termite Macrotermes natalensis.</title>
        <authorList>
            <person name="Schwitalla J."/>
            <person name="Benndorf R."/>
            <person name="Martin K."/>
            <person name="De Beer W."/>
            <person name="Kaster A.-K."/>
            <person name="Vollmers J."/>
            <person name="Poulsen M."/>
            <person name="Beemelmanns C."/>
        </authorList>
    </citation>
    <scope>NUCLEOTIDE SEQUENCE [LARGE SCALE GENOMIC DNA]</scope>
    <source>
        <strain evidence="8 9">RB5</strain>
    </source>
</reference>
<comment type="similarity">
    <text evidence="1">Belongs to the thioredoxin family.</text>
</comment>
<dbReference type="SUPFAM" id="SSF52833">
    <property type="entry name" value="Thioredoxin-like"/>
    <property type="match status" value="1"/>
</dbReference>
<dbReference type="Gene3D" id="3.40.30.10">
    <property type="entry name" value="Glutaredoxin"/>
    <property type="match status" value="1"/>
</dbReference>
<sequence>MAAVELTKDNFDEVVGGADIALVDFWAAWCGPCRQFAPVFEKAAEKHGDIVFGKVDTEAQQELAAAFQITSIPTLMAVREKVVLYAQPGALPATALEDLIAKVREVDMAEVHREAEAQRQAQGGPGTPA</sequence>
<dbReference type="GO" id="GO:0015035">
    <property type="term" value="F:protein-disulfide reductase activity"/>
    <property type="evidence" value="ECO:0007669"/>
    <property type="project" value="UniProtKB-UniRule"/>
</dbReference>
<dbReference type="OrthoDB" id="9790390at2"/>
<dbReference type="PANTHER" id="PTHR45663:SF40">
    <property type="entry name" value="THIOREDOXIN 2"/>
    <property type="match status" value="1"/>
</dbReference>
<organism evidence="8 9">
    <name type="scientific">Streptomyces smaragdinus</name>
    <dbReference type="NCBI Taxonomy" id="2585196"/>
    <lineage>
        <taxon>Bacteria</taxon>
        <taxon>Bacillati</taxon>
        <taxon>Actinomycetota</taxon>
        <taxon>Actinomycetes</taxon>
        <taxon>Kitasatosporales</taxon>
        <taxon>Streptomycetaceae</taxon>
        <taxon>Streptomyces</taxon>
    </lineage>
</organism>
<dbReference type="PROSITE" id="PS00194">
    <property type="entry name" value="THIOREDOXIN_1"/>
    <property type="match status" value="1"/>
</dbReference>
<dbReference type="Proteomes" id="UP000466345">
    <property type="component" value="Unassembled WGS sequence"/>
</dbReference>
<feature type="domain" description="Thioredoxin" evidence="7">
    <location>
        <begin position="1"/>
        <end position="105"/>
    </location>
</feature>
<evidence type="ECO:0000313" key="8">
    <source>
        <dbReference type="EMBL" id="MQY15068.1"/>
    </source>
</evidence>
<accession>A0A7K0CNL3</accession>
<dbReference type="InterPro" id="IPR036249">
    <property type="entry name" value="Thioredoxin-like_sf"/>
</dbReference>
<protein>
    <recommendedName>
        <fullName evidence="6">Thioredoxin</fullName>
    </recommendedName>
</protein>